<dbReference type="KEGG" id="psti:SOO65_16815"/>
<name>A0AAX4HMG7_9BACT</name>
<feature type="domain" description="ACT" evidence="5">
    <location>
        <begin position="4"/>
        <end position="80"/>
    </location>
</feature>
<dbReference type="Proteomes" id="UP001324634">
    <property type="component" value="Chromosome"/>
</dbReference>
<dbReference type="PANTHER" id="PTHR42706:SF1">
    <property type="entry name" value="FORMYLTETRAHYDROFOLATE DEFORMYLASE 2, MITOCHONDRIAL"/>
    <property type="match status" value="1"/>
</dbReference>
<dbReference type="InterPro" id="IPR002912">
    <property type="entry name" value="ACT_dom"/>
</dbReference>
<dbReference type="SUPFAM" id="SSF53328">
    <property type="entry name" value="Formyltransferase"/>
    <property type="match status" value="1"/>
</dbReference>
<dbReference type="InterPro" id="IPR004810">
    <property type="entry name" value="PurU"/>
</dbReference>
<dbReference type="InterPro" id="IPR044074">
    <property type="entry name" value="PurU_ACT"/>
</dbReference>
<dbReference type="Pfam" id="PF01842">
    <property type="entry name" value="ACT"/>
    <property type="match status" value="1"/>
</dbReference>
<comment type="pathway">
    <text evidence="3">Purine metabolism; IMP biosynthesis via de novo pathway; formate from 10-formyl-5,6,7,8-tetrahydrofolate: step 1/1.</text>
</comment>
<sequence>MNHVLLINSRDQKGLISKISTILYQNDLNIVEMKEHVDRASDTFYMRCEFTGDGNIEAIKDKIKKELPANAQLTLNPKKKKDVVILATKEHHCLSDILIRHYFSELDIEIKCVIANHTNLKELVNKFGIEFVHISHENKTKEAFEQEILDYTKKFNPDYLVLAKFMRILSSNFVKHYPNKIINIHHSFLPAFIGANPYRQAYERGIKIIGATSHFVTDELDQGPIISQKTIQVDHSFSAEDMKKAGRDTERLALAEALNHAIDDRIFVMGNKTVILT</sequence>
<evidence type="ECO:0000256" key="1">
    <source>
        <dbReference type="ARBA" id="ARBA00022563"/>
    </source>
</evidence>
<dbReference type="CDD" id="cd04875">
    <property type="entry name" value="ACT_F4HF-DF"/>
    <property type="match status" value="1"/>
</dbReference>
<comment type="similarity">
    <text evidence="3">Belongs to the PurU family.</text>
</comment>
<evidence type="ECO:0000259" key="5">
    <source>
        <dbReference type="PROSITE" id="PS51671"/>
    </source>
</evidence>
<dbReference type="GO" id="GO:0006730">
    <property type="term" value="P:one-carbon metabolic process"/>
    <property type="evidence" value="ECO:0007669"/>
    <property type="project" value="UniProtKB-KW"/>
</dbReference>
<dbReference type="HAMAP" id="MF_01927">
    <property type="entry name" value="PurU"/>
    <property type="match status" value="1"/>
</dbReference>
<dbReference type="PROSITE" id="PS51671">
    <property type="entry name" value="ACT"/>
    <property type="match status" value="1"/>
</dbReference>
<dbReference type="SUPFAM" id="SSF55021">
    <property type="entry name" value="ACT-like"/>
    <property type="match status" value="1"/>
</dbReference>
<protein>
    <recommendedName>
        <fullName evidence="3 4">Formyltetrahydrofolate deformylase</fullName>
        <ecNumber evidence="3 4">3.5.1.10</ecNumber>
    </recommendedName>
    <alternativeName>
        <fullName evidence="3">Formyl-FH(4) hydrolase</fullName>
    </alternativeName>
</protein>
<dbReference type="AlphaFoldDB" id="A0AAX4HMG7"/>
<dbReference type="NCBIfam" id="NF004684">
    <property type="entry name" value="PRK06027.1"/>
    <property type="match status" value="1"/>
</dbReference>
<dbReference type="EC" id="3.5.1.10" evidence="3 4"/>
<dbReference type="PIRSF" id="PIRSF036480">
    <property type="entry name" value="FormyFH4_hydr"/>
    <property type="match status" value="1"/>
</dbReference>
<dbReference type="InterPro" id="IPR036477">
    <property type="entry name" value="Formyl_transf_N_sf"/>
</dbReference>
<organism evidence="6 7">
    <name type="scientific">Peredibacter starrii</name>
    <dbReference type="NCBI Taxonomy" id="28202"/>
    <lineage>
        <taxon>Bacteria</taxon>
        <taxon>Pseudomonadati</taxon>
        <taxon>Bdellovibrionota</taxon>
        <taxon>Bacteriovoracia</taxon>
        <taxon>Bacteriovoracales</taxon>
        <taxon>Bacteriovoracaceae</taxon>
        <taxon>Peredibacter</taxon>
    </lineage>
</organism>
<comment type="function">
    <text evidence="3">Catalyzes the hydrolysis of 10-formyltetrahydrofolate (formyl-FH4) to formate and tetrahydrofolate (FH4).</text>
</comment>
<dbReference type="EMBL" id="CP139487">
    <property type="protein sequence ID" value="WPU64358.1"/>
    <property type="molecule type" value="Genomic_DNA"/>
</dbReference>
<dbReference type="NCBIfam" id="TIGR00655">
    <property type="entry name" value="PurU"/>
    <property type="match status" value="1"/>
</dbReference>
<evidence type="ECO:0000256" key="2">
    <source>
        <dbReference type="ARBA" id="ARBA00022801"/>
    </source>
</evidence>
<dbReference type="RefSeq" id="WP_321393021.1">
    <property type="nucleotide sequence ID" value="NZ_CP139487.1"/>
</dbReference>
<evidence type="ECO:0000313" key="7">
    <source>
        <dbReference type="Proteomes" id="UP001324634"/>
    </source>
</evidence>
<dbReference type="GO" id="GO:0008864">
    <property type="term" value="F:formyltetrahydrofolate deformylase activity"/>
    <property type="evidence" value="ECO:0007669"/>
    <property type="project" value="UniProtKB-UniRule"/>
</dbReference>
<accession>A0AAX4HMG7</accession>
<feature type="active site" evidence="3">
    <location>
        <position position="221"/>
    </location>
</feature>
<keyword evidence="7" id="KW-1185">Reference proteome</keyword>
<dbReference type="Gene3D" id="3.40.50.170">
    <property type="entry name" value="Formyl transferase, N-terminal domain"/>
    <property type="match status" value="1"/>
</dbReference>
<reference evidence="6 7" key="1">
    <citation type="submission" date="2023-11" db="EMBL/GenBank/DDBJ databases">
        <title>Peredibacter starrii A3.12.</title>
        <authorList>
            <person name="Mitchell R.J."/>
        </authorList>
    </citation>
    <scope>NUCLEOTIDE SEQUENCE [LARGE SCALE GENOMIC DNA]</scope>
    <source>
        <strain evidence="6 7">A3.12</strain>
    </source>
</reference>
<dbReference type="InterPro" id="IPR002376">
    <property type="entry name" value="Formyl_transf_N"/>
</dbReference>
<dbReference type="Gene3D" id="3.30.70.260">
    <property type="match status" value="1"/>
</dbReference>
<dbReference type="PRINTS" id="PR01575">
    <property type="entry name" value="FFH4HYDRLASE"/>
</dbReference>
<dbReference type="InterPro" id="IPR045865">
    <property type="entry name" value="ACT-like_dom_sf"/>
</dbReference>
<dbReference type="GO" id="GO:0006189">
    <property type="term" value="P:'de novo' IMP biosynthetic process"/>
    <property type="evidence" value="ECO:0007669"/>
    <property type="project" value="UniProtKB-UniRule"/>
</dbReference>
<gene>
    <name evidence="3 6" type="primary">purU</name>
    <name evidence="6" type="ORF">SOO65_16815</name>
</gene>
<keyword evidence="2 3" id="KW-0378">Hydrolase</keyword>
<proteinExistence type="inferred from homology"/>
<comment type="catalytic activity">
    <reaction evidence="3">
        <text>(6R)-10-formyltetrahydrofolate + H2O = (6S)-5,6,7,8-tetrahydrofolate + formate + H(+)</text>
        <dbReference type="Rhea" id="RHEA:19833"/>
        <dbReference type="ChEBI" id="CHEBI:15377"/>
        <dbReference type="ChEBI" id="CHEBI:15378"/>
        <dbReference type="ChEBI" id="CHEBI:15740"/>
        <dbReference type="ChEBI" id="CHEBI:57453"/>
        <dbReference type="ChEBI" id="CHEBI:195366"/>
        <dbReference type="EC" id="3.5.1.10"/>
    </reaction>
</comment>
<evidence type="ECO:0000313" key="6">
    <source>
        <dbReference type="EMBL" id="WPU64358.1"/>
    </source>
</evidence>
<keyword evidence="1 3" id="KW-0554">One-carbon metabolism</keyword>
<evidence type="ECO:0000256" key="3">
    <source>
        <dbReference type="HAMAP-Rule" id="MF_01927"/>
    </source>
</evidence>
<evidence type="ECO:0000256" key="4">
    <source>
        <dbReference type="NCBIfam" id="TIGR00655"/>
    </source>
</evidence>
<dbReference type="Pfam" id="PF00551">
    <property type="entry name" value="Formyl_trans_N"/>
    <property type="match status" value="1"/>
</dbReference>
<keyword evidence="3" id="KW-0658">Purine biosynthesis</keyword>
<dbReference type="PANTHER" id="PTHR42706">
    <property type="entry name" value="FORMYLTETRAHYDROFOLATE DEFORMYLASE"/>
    <property type="match status" value="1"/>
</dbReference>